<dbReference type="Gene3D" id="1.20.140.10">
    <property type="entry name" value="Butyryl-CoA Dehydrogenase, subunit A, domain 3"/>
    <property type="match status" value="1"/>
</dbReference>
<feature type="domain" description="Acyl-CoA dehydrogenase C-terminal" evidence="2">
    <location>
        <begin position="250"/>
        <end position="380"/>
    </location>
</feature>
<dbReference type="InterPro" id="IPR037069">
    <property type="entry name" value="AcylCoA_DH/ox_N_sf"/>
</dbReference>
<dbReference type="AlphaFoldDB" id="A0A848KYB0"/>
<dbReference type="InterPro" id="IPR036250">
    <property type="entry name" value="AcylCo_DH-like_C"/>
</dbReference>
<evidence type="ECO:0000259" key="2">
    <source>
        <dbReference type="Pfam" id="PF08028"/>
    </source>
</evidence>
<dbReference type="GO" id="GO:0003995">
    <property type="term" value="F:acyl-CoA dehydrogenase activity"/>
    <property type="evidence" value="ECO:0007669"/>
    <property type="project" value="TreeGrafter"/>
</dbReference>
<dbReference type="Proteomes" id="UP000550729">
    <property type="component" value="Unassembled WGS sequence"/>
</dbReference>
<dbReference type="SUPFAM" id="SSF47203">
    <property type="entry name" value="Acyl-CoA dehydrogenase C-terminal domain-like"/>
    <property type="match status" value="1"/>
</dbReference>
<dbReference type="GO" id="GO:0033539">
    <property type="term" value="P:fatty acid beta-oxidation using acyl-CoA dehydrogenase"/>
    <property type="evidence" value="ECO:0007669"/>
    <property type="project" value="TreeGrafter"/>
</dbReference>
<dbReference type="EMBL" id="JABBNB010000025">
    <property type="protein sequence ID" value="NMO03660.1"/>
    <property type="molecule type" value="Genomic_DNA"/>
</dbReference>
<keyword evidence="1" id="KW-0560">Oxidoreductase</keyword>
<dbReference type="Gene3D" id="1.10.540.10">
    <property type="entry name" value="Acyl-CoA dehydrogenase/oxidase, N-terminal domain"/>
    <property type="match status" value="1"/>
</dbReference>
<dbReference type="SUPFAM" id="SSF56645">
    <property type="entry name" value="Acyl-CoA dehydrogenase NM domain-like"/>
    <property type="match status" value="1"/>
</dbReference>
<comment type="caution">
    <text evidence="3">The sequence shown here is derived from an EMBL/GenBank/DDBJ whole genome shotgun (WGS) entry which is preliminary data.</text>
</comment>
<dbReference type="InterPro" id="IPR009100">
    <property type="entry name" value="AcylCoA_DH/oxidase_NM_dom_sf"/>
</dbReference>
<dbReference type="GO" id="GO:0050660">
    <property type="term" value="F:flavin adenine dinucleotide binding"/>
    <property type="evidence" value="ECO:0007669"/>
    <property type="project" value="InterPro"/>
</dbReference>
<dbReference type="InterPro" id="IPR050741">
    <property type="entry name" value="Acyl-CoA_dehydrogenase"/>
</dbReference>
<dbReference type="PANTHER" id="PTHR48083:SF19">
    <property type="entry name" value="FLAVIN-DEPENDENT MONOOXYGENASE, OXYGENASE SUBUNIT HSAA"/>
    <property type="match status" value="1"/>
</dbReference>
<dbReference type="GO" id="GO:0016712">
    <property type="term" value="F:oxidoreductase activity, acting on paired donors, with incorporation or reduction of molecular oxygen, reduced flavin or flavoprotein as one donor, and incorporation of one atom of oxygen"/>
    <property type="evidence" value="ECO:0007669"/>
    <property type="project" value="TreeGrafter"/>
</dbReference>
<dbReference type="PANTHER" id="PTHR48083">
    <property type="entry name" value="MEDIUM-CHAIN SPECIFIC ACYL-COA DEHYDROGENASE, MITOCHONDRIAL-RELATED"/>
    <property type="match status" value="1"/>
</dbReference>
<gene>
    <name evidence="3" type="ORF">HH308_20810</name>
</gene>
<evidence type="ECO:0000313" key="4">
    <source>
        <dbReference type="Proteomes" id="UP000550729"/>
    </source>
</evidence>
<keyword evidence="4" id="KW-1185">Reference proteome</keyword>
<accession>A0A848KYB0</accession>
<proteinExistence type="predicted"/>
<dbReference type="Pfam" id="PF08028">
    <property type="entry name" value="Acyl-CoA_dh_2"/>
    <property type="match status" value="1"/>
</dbReference>
<dbReference type="InterPro" id="IPR013107">
    <property type="entry name" value="Acyl-CoA_DH_C"/>
</dbReference>
<name>A0A848KYB0_9ACTN</name>
<evidence type="ECO:0000313" key="3">
    <source>
        <dbReference type="EMBL" id="NMO03660.1"/>
    </source>
</evidence>
<dbReference type="InterPro" id="IPR046373">
    <property type="entry name" value="Acyl-CoA_Oxase/DH_mid-dom_sf"/>
</dbReference>
<organism evidence="3 4">
    <name type="scientific">Gordonia asplenii</name>
    <dbReference type="NCBI Taxonomy" id="2725283"/>
    <lineage>
        <taxon>Bacteria</taxon>
        <taxon>Bacillati</taxon>
        <taxon>Actinomycetota</taxon>
        <taxon>Actinomycetes</taxon>
        <taxon>Mycobacteriales</taxon>
        <taxon>Gordoniaceae</taxon>
        <taxon>Gordonia</taxon>
    </lineage>
</organism>
<dbReference type="Gene3D" id="2.40.110.10">
    <property type="entry name" value="Butyryl-CoA Dehydrogenase, subunit A, domain 2"/>
    <property type="match status" value="1"/>
</dbReference>
<evidence type="ECO:0000256" key="1">
    <source>
        <dbReference type="ARBA" id="ARBA00023002"/>
    </source>
</evidence>
<dbReference type="RefSeq" id="WP_170196160.1">
    <property type="nucleotide sequence ID" value="NZ_JABBNB010000025.1"/>
</dbReference>
<dbReference type="PIRSF" id="PIRSF016578">
    <property type="entry name" value="HsaA"/>
    <property type="match status" value="1"/>
</dbReference>
<protein>
    <submittedName>
        <fullName evidence="3">Oxidoreductase</fullName>
    </submittedName>
</protein>
<sequence length="404" mass="43696">MTSLTDPTATADRRSTDASGIVDRVRELQPLLRANSAQGEQQRRVVDESFRALEQVGAFKLLQPKRYGGYESSMRTLVDVSAAVGEADGGTAWVVSLLNSGAWLAGCFPTRAQDEVWGDAPDALVSGVFSPLVESMKVDGGFRISGRWYYNSGSLHADWSVLSIPVTDDAGAVVDQAMALVPRRELDLEETWFVAGMRASGSNCLIADGVFVPEHRLMSVPEALEGIVPTEHDDETLYHSPLGPLFTVGMVGPQLGLGRAALALVKENVTKRSVAHTIYGRAADSVAVQLQLAQAAMMIDTAHFHAHRVTDDIDSATARGEQLDFSARARIRADIGWAIEHVVKAIDTLLYVHGAGSFAESSPLQRIWRDSEVAGRHAGILPMVCYEIYGKSLVDSDIRITPVI</sequence>
<dbReference type="GO" id="GO:0005737">
    <property type="term" value="C:cytoplasm"/>
    <property type="evidence" value="ECO:0007669"/>
    <property type="project" value="TreeGrafter"/>
</dbReference>
<reference evidence="3 4" key="1">
    <citation type="submission" date="2020-04" db="EMBL/GenBank/DDBJ databases">
        <title>Gordonia sp. nov. TBRC 11910.</title>
        <authorList>
            <person name="Suriyachadkun C."/>
        </authorList>
    </citation>
    <scope>NUCLEOTIDE SEQUENCE [LARGE SCALE GENOMIC DNA]</scope>
    <source>
        <strain evidence="3 4">TBRC 11910</strain>
    </source>
</reference>